<comment type="caution">
    <text evidence="1">The sequence shown here is derived from an EMBL/GenBank/DDBJ whole genome shotgun (WGS) entry which is preliminary data.</text>
</comment>
<reference evidence="1 3" key="1">
    <citation type="submission" date="2019-07" db="EMBL/GenBank/DDBJ databases">
        <title>Whole genome shotgun sequence of Cellulomonas hominis NBRC 16055.</title>
        <authorList>
            <person name="Hosoyama A."/>
            <person name="Uohara A."/>
            <person name="Ohji S."/>
            <person name="Ichikawa N."/>
        </authorList>
    </citation>
    <scope>NUCLEOTIDE SEQUENCE [LARGE SCALE GENOMIC DNA]</scope>
    <source>
        <strain evidence="1 3">NBRC 16055</strain>
    </source>
</reference>
<gene>
    <name evidence="1" type="ORF">CHO01_10580</name>
    <name evidence="2" type="ORF">HNR08_002330</name>
</gene>
<reference evidence="2 4" key="2">
    <citation type="submission" date="2020-08" db="EMBL/GenBank/DDBJ databases">
        <title>Sequencing the genomes of 1000 actinobacteria strains.</title>
        <authorList>
            <person name="Klenk H.-P."/>
        </authorList>
    </citation>
    <scope>NUCLEOTIDE SEQUENCE [LARGE SCALE GENOMIC DNA]</scope>
    <source>
        <strain evidence="2 4">DSM 9581</strain>
    </source>
</reference>
<evidence type="ECO:0000313" key="1">
    <source>
        <dbReference type="EMBL" id="GEL45942.1"/>
    </source>
</evidence>
<dbReference type="Proteomes" id="UP000321723">
    <property type="component" value="Unassembled WGS sequence"/>
</dbReference>
<evidence type="ECO:0000313" key="2">
    <source>
        <dbReference type="EMBL" id="MBB5473594.1"/>
    </source>
</evidence>
<evidence type="ECO:0000313" key="4">
    <source>
        <dbReference type="Proteomes" id="UP000564629"/>
    </source>
</evidence>
<dbReference type="Proteomes" id="UP000564629">
    <property type="component" value="Unassembled WGS sequence"/>
</dbReference>
<dbReference type="EMBL" id="JACHDN010000001">
    <property type="protein sequence ID" value="MBB5473594.1"/>
    <property type="molecule type" value="Genomic_DNA"/>
</dbReference>
<sequence>MPTLKHRHAITETAAVTHALEVAGRRWPGQPTSQLLTRLIETGAQAVEAEDSRTTHAHERAVSALTDLAQHYPQGYLDEVREGWPE</sequence>
<keyword evidence="3" id="KW-1185">Reference proteome</keyword>
<name>A0A511F9M9_9CELL</name>
<dbReference type="EMBL" id="BJVQ01000009">
    <property type="protein sequence ID" value="GEL45942.1"/>
    <property type="molecule type" value="Genomic_DNA"/>
</dbReference>
<dbReference type="AlphaFoldDB" id="A0A511F9M9"/>
<proteinExistence type="predicted"/>
<accession>A0A511F9M9</accession>
<protein>
    <submittedName>
        <fullName evidence="1">Uncharacterized protein</fullName>
    </submittedName>
</protein>
<organism evidence="1 3">
    <name type="scientific">Cellulomonas hominis</name>
    <dbReference type="NCBI Taxonomy" id="156981"/>
    <lineage>
        <taxon>Bacteria</taxon>
        <taxon>Bacillati</taxon>
        <taxon>Actinomycetota</taxon>
        <taxon>Actinomycetes</taxon>
        <taxon>Micrococcales</taxon>
        <taxon>Cellulomonadaceae</taxon>
        <taxon>Cellulomonas</taxon>
    </lineage>
</organism>
<evidence type="ECO:0000313" key="3">
    <source>
        <dbReference type="Proteomes" id="UP000321723"/>
    </source>
</evidence>
<dbReference type="RefSeq" id="WP_168430283.1">
    <property type="nucleotide sequence ID" value="NZ_BJVQ01000009.1"/>
</dbReference>